<gene>
    <name evidence="4" type="ORF">SAMN05421541_10356</name>
</gene>
<feature type="domain" description="SWIM-type" evidence="3">
    <location>
        <begin position="92"/>
        <end position="123"/>
    </location>
</feature>
<evidence type="ECO:0000259" key="3">
    <source>
        <dbReference type="PROSITE" id="PS50966"/>
    </source>
</evidence>
<keyword evidence="5" id="KW-1185">Reference proteome</keyword>
<feature type="compositionally biased region" description="Low complexity" evidence="2">
    <location>
        <begin position="423"/>
        <end position="433"/>
    </location>
</feature>
<dbReference type="EMBL" id="FONV01000003">
    <property type="protein sequence ID" value="SFE68905.1"/>
    <property type="molecule type" value="Genomic_DNA"/>
</dbReference>
<evidence type="ECO:0000256" key="1">
    <source>
        <dbReference type="PROSITE-ProRule" id="PRU00325"/>
    </source>
</evidence>
<feature type="compositionally biased region" description="Basic and acidic residues" evidence="2">
    <location>
        <begin position="273"/>
        <end position="285"/>
    </location>
</feature>
<feature type="compositionally biased region" description="Basic and acidic residues" evidence="2">
    <location>
        <begin position="220"/>
        <end position="231"/>
    </location>
</feature>
<dbReference type="STRING" id="35752.SAMN05421541_10356"/>
<accession>A0A1I2CL77</accession>
<name>A0A1I2CL77_9ACTN</name>
<evidence type="ECO:0000256" key="2">
    <source>
        <dbReference type="SAM" id="MobiDB-lite"/>
    </source>
</evidence>
<organism evidence="4 5">
    <name type="scientific">Actinoplanes philippinensis</name>
    <dbReference type="NCBI Taxonomy" id="35752"/>
    <lineage>
        <taxon>Bacteria</taxon>
        <taxon>Bacillati</taxon>
        <taxon>Actinomycetota</taxon>
        <taxon>Actinomycetes</taxon>
        <taxon>Micromonosporales</taxon>
        <taxon>Micromonosporaceae</taxon>
        <taxon>Actinoplanes</taxon>
    </lineage>
</organism>
<keyword evidence="1" id="KW-0863">Zinc-finger</keyword>
<sequence length="526" mass="50771">MGPTFARGRRDERAGHVRSLTVSGNLVVALVRGPDDPAAFRSRIAVRAFGASEWARVEKALVAEARYVADLLDGRMPPGIEGVFDEAGLSLLPLSLDEVAMDCTCERWPMPCSHLAATCYALARAFESDPFEVFTWRGRPRDELLMRLRRLREASAVDASRGTPSGRPVTPGGTASGPSAGPGGVHGSSAGSHGDSGGSTGFSGGAAGSSAGGPAGSRGRSGDSFRPRDGAGEAGSAGDSGESARFDGMSGAWAESGGPDWADGPLGGGGYGDARESRAGGDRRTAAGGRLPVTDPAAFWAAGVSFVSPESGASVPGDSASARRSGAYVPGSGVSAESGSGGVAAPESGVSAASGSGDVAAPESGVSGASGSGDVAAPESGVSAEPGSGVFAASASGVSGASGSGVSVASGSRASVASGSGVFAASGSADSGASGSGVSTGPGPGASTGPGGGGSAAPGSGASFEGEWVEAGSRGTEGGADGRGRVLRPDALLDQLDAPGLTHAGQPVTEVLRAAYLALADDLGGD</sequence>
<feature type="compositionally biased region" description="Gly residues" evidence="2">
    <location>
        <begin position="434"/>
        <end position="456"/>
    </location>
</feature>
<feature type="compositionally biased region" description="Low complexity" evidence="2">
    <location>
        <begin position="329"/>
        <end position="377"/>
    </location>
</feature>
<feature type="compositionally biased region" description="Low complexity" evidence="2">
    <location>
        <begin position="234"/>
        <end position="243"/>
    </location>
</feature>
<feature type="compositionally biased region" description="Gly residues" evidence="2">
    <location>
        <begin position="194"/>
        <end position="216"/>
    </location>
</feature>
<feature type="region of interest" description="Disordered" evidence="2">
    <location>
        <begin position="423"/>
        <end position="486"/>
    </location>
</feature>
<keyword evidence="1" id="KW-0862">Zinc</keyword>
<proteinExistence type="predicted"/>
<evidence type="ECO:0000313" key="4">
    <source>
        <dbReference type="EMBL" id="SFE68905.1"/>
    </source>
</evidence>
<dbReference type="GO" id="GO:0008270">
    <property type="term" value="F:zinc ion binding"/>
    <property type="evidence" value="ECO:0007669"/>
    <property type="project" value="UniProtKB-KW"/>
</dbReference>
<protein>
    <recommendedName>
        <fullName evidence="3">SWIM-type domain-containing protein</fullName>
    </recommendedName>
</protein>
<dbReference type="PANTHER" id="PTHR38133">
    <property type="entry name" value="SLR1429 PROTEIN"/>
    <property type="match status" value="1"/>
</dbReference>
<dbReference type="PANTHER" id="PTHR38133:SF1">
    <property type="entry name" value="SLR1429 PROTEIN"/>
    <property type="match status" value="1"/>
</dbReference>
<keyword evidence="1" id="KW-0479">Metal-binding</keyword>
<dbReference type="PROSITE" id="PS50966">
    <property type="entry name" value="ZF_SWIM"/>
    <property type="match status" value="1"/>
</dbReference>
<evidence type="ECO:0000313" key="5">
    <source>
        <dbReference type="Proteomes" id="UP000199645"/>
    </source>
</evidence>
<dbReference type="InterPro" id="IPR007527">
    <property type="entry name" value="Znf_SWIM"/>
</dbReference>
<dbReference type="Proteomes" id="UP000199645">
    <property type="component" value="Unassembled WGS sequence"/>
</dbReference>
<feature type="region of interest" description="Disordered" evidence="2">
    <location>
        <begin position="309"/>
        <end position="386"/>
    </location>
</feature>
<reference evidence="4 5" key="1">
    <citation type="submission" date="2016-10" db="EMBL/GenBank/DDBJ databases">
        <authorList>
            <person name="de Groot N.N."/>
        </authorList>
    </citation>
    <scope>NUCLEOTIDE SEQUENCE [LARGE SCALE GENOMIC DNA]</scope>
    <source>
        <strain evidence="4 5">DSM 43019</strain>
    </source>
</reference>
<dbReference type="AlphaFoldDB" id="A0A1I2CL77"/>
<feature type="region of interest" description="Disordered" evidence="2">
    <location>
        <begin position="155"/>
        <end position="291"/>
    </location>
</feature>